<comment type="caution">
    <text evidence="1">The sequence shown here is derived from an EMBL/GenBank/DDBJ whole genome shotgun (WGS) entry which is preliminary data.</text>
</comment>
<evidence type="ECO:0000313" key="2">
    <source>
        <dbReference type="Proteomes" id="UP000583454"/>
    </source>
</evidence>
<dbReference type="InterPro" id="IPR029021">
    <property type="entry name" value="Prot-tyrosine_phosphatase-like"/>
</dbReference>
<sequence>MSSLHVCPLSRLPETLAASGASHLVTLATLGSPGLAIERPETIAPDHHLRVGFSDIVAPMEGHLPPGEAHVRAVLDFAAAWNRERPLLLHCYAGISRSTAAAYAVACALSPERDETELAAELRRLAPSATPNRLFVAIADDLLGREGRMSAAIAAIGRGAEAFEGTPFQLTMA</sequence>
<dbReference type="Proteomes" id="UP000583454">
    <property type="component" value="Unassembled WGS sequence"/>
</dbReference>
<dbReference type="AlphaFoldDB" id="A0A840ZHE0"/>
<dbReference type="EMBL" id="JACHOP010000007">
    <property type="protein sequence ID" value="MBB5757432.1"/>
    <property type="molecule type" value="Genomic_DNA"/>
</dbReference>
<accession>A0A840ZHE0</accession>
<name>A0A840ZHE0_9HYPH</name>
<evidence type="ECO:0000313" key="1">
    <source>
        <dbReference type="EMBL" id="MBB5757432.1"/>
    </source>
</evidence>
<evidence type="ECO:0008006" key="3">
    <source>
        <dbReference type="Google" id="ProtNLM"/>
    </source>
</evidence>
<gene>
    <name evidence="1" type="ORF">HNR00_002145</name>
</gene>
<proteinExistence type="predicted"/>
<organism evidence="1 2">
    <name type="scientific">Methylorubrum rhodinum</name>
    <dbReference type="NCBI Taxonomy" id="29428"/>
    <lineage>
        <taxon>Bacteria</taxon>
        <taxon>Pseudomonadati</taxon>
        <taxon>Pseudomonadota</taxon>
        <taxon>Alphaproteobacteria</taxon>
        <taxon>Hyphomicrobiales</taxon>
        <taxon>Methylobacteriaceae</taxon>
        <taxon>Methylorubrum</taxon>
    </lineage>
</organism>
<protein>
    <recommendedName>
        <fullName evidence="3">Protein tyrosine phosphatase</fullName>
    </recommendedName>
</protein>
<dbReference type="Gene3D" id="3.90.190.10">
    <property type="entry name" value="Protein tyrosine phosphatase superfamily"/>
    <property type="match status" value="1"/>
</dbReference>
<reference evidence="1 2" key="1">
    <citation type="submission" date="2020-08" db="EMBL/GenBank/DDBJ databases">
        <title>Genomic Encyclopedia of Type Strains, Phase IV (KMG-IV): sequencing the most valuable type-strain genomes for metagenomic binning, comparative biology and taxonomic classification.</title>
        <authorList>
            <person name="Goeker M."/>
        </authorList>
    </citation>
    <scope>NUCLEOTIDE SEQUENCE [LARGE SCALE GENOMIC DNA]</scope>
    <source>
        <strain evidence="1 2">DSM 2163</strain>
    </source>
</reference>
<dbReference type="SUPFAM" id="SSF52799">
    <property type="entry name" value="(Phosphotyrosine protein) phosphatases II"/>
    <property type="match status" value="1"/>
</dbReference>
<dbReference type="RefSeq" id="WP_183568992.1">
    <property type="nucleotide sequence ID" value="NZ_JACHOP010000007.1"/>
</dbReference>
<keyword evidence="2" id="KW-1185">Reference proteome</keyword>